<protein>
    <recommendedName>
        <fullName evidence="2">DDHD domain-containing protein</fullName>
    </recommendedName>
</protein>
<dbReference type="Proteomes" id="UP000812966">
    <property type="component" value="Unassembled WGS sequence"/>
</dbReference>
<dbReference type="InterPro" id="IPR004177">
    <property type="entry name" value="DDHD_dom"/>
</dbReference>
<feature type="compositionally biased region" description="Basic and acidic residues" evidence="1">
    <location>
        <begin position="100"/>
        <end position="115"/>
    </location>
</feature>
<feature type="domain" description="DDHD" evidence="2">
    <location>
        <begin position="647"/>
        <end position="868"/>
    </location>
</feature>
<name>A0A8K0JE88_9TREE</name>
<feature type="compositionally biased region" description="Basic and acidic residues" evidence="1">
    <location>
        <begin position="349"/>
        <end position="372"/>
    </location>
</feature>
<evidence type="ECO:0000313" key="3">
    <source>
        <dbReference type="EMBL" id="KAG7527339.1"/>
    </source>
</evidence>
<dbReference type="GO" id="GO:0004620">
    <property type="term" value="F:phospholipase activity"/>
    <property type="evidence" value="ECO:0007669"/>
    <property type="project" value="TreeGrafter"/>
</dbReference>
<feature type="region of interest" description="Disordered" evidence="1">
    <location>
        <begin position="316"/>
        <end position="417"/>
    </location>
</feature>
<comment type="caution">
    <text evidence="3">The sequence shown here is derived from an EMBL/GenBank/DDBJ whole genome shotgun (WGS) entry which is preliminary data.</text>
</comment>
<dbReference type="OrthoDB" id="69269at2759"/>
<feature type="region of interest" description="Disordered" evidence="1">
    <location>
        <begin position="81"/>
        <end position="163"/>
    </location>
</feature>
<evidence type="ECO:0000256" key="1">
    <source>
        <dbReference type="SAM" id="MobiDB-lite"/>
    </source>
</evidence>
<dbReference type="PROSITE" id="PS51043">
    <property type="entry name" value="DDHD"/>
    <property type="match status" value="1"/>
</dbReference>
<accession>A0A8K0JE88</accession>
<feature type="compositionally biased region" description="Basic and acidic residues" evidence="1">
    <location>
        <begin position="81"/>
        <end position="91"/>
    </location>
</feature>
<dbReference type="Pfam" id="PF02862">
    <property type="entry name" value="DDHD"/>
    <property type="match status" value="2"/>
</dbReference>
<dbReference type="InterPro" id="IPR029058">
    <property type="entry name" value="AB_hydrolase_fold"/>
</dbReference>
<proteinExistence type="predicted"/>
<dbReference type="SMART" id="SM01127">
    <property type="entry name" value="DDHD"/>
    <property type="match status" value="1"/>
</dbReference>
<dbReference type="AlphaFoldDB" id="A0A8K0JE88"/>
<dbReference type="SUPFAM" id="SSF53474">
    <property type="entry name" value="alpha/beta-Hydrolases"/>
    <property type="match status" value="1"/>
</dbReference>
<keyword evidence="4" id="KW-1185">Reference proteome</keyword>
<dbReference type="InterPro" id="IPR058055">
    <property type="entry name" value="PA-PLA1"/>
</dbReference>
<dbReference type="EMBL" id="JABELV010000321">
    <property type="protein sequence ID" value="KAG7527339.1"/>
    <property type="molecule type" value="Genomic_DNA"/>
</dbReference>
<organism evidence="3 4">
    <name type="scientific">Filobasidium floriforme</name>
    <dbReference type="NCBI Taxonomy" id="5210"/>
    <lineage>
        <taxon>Eukaryota</taxon>
        <taxon>Fungi</taxon>
        <taxon>Dikarya</taxon>
        <taxon>Basidiomycota</taxon>
        <taxon>Agaricomycotina</taxon>
        <taxon>Tremellomycetes</taxon>
        <taxon>Filobasidiales</taxon>
        <taxon>Filobasidiaceae</taxon>
        <taxon>Filobasidium</taxon>
    </lineage>
</organism>
<gene>
    <name evidence="3" type="ORF">FFLO_07032</name>
</gene>
<dbReference type="GO" id="GO:0005737">
    <property type="term" value="C:cytoplasm"/>
    <property type="evidence" value="ECO:0007669"/>
    <property type="project" value="TreeGrafter"/>
</dbReference>
<evidence type="ECO:0000259" key="2">
    <source>
        <dbReference type="PROSITE" id="PS51043"/>
    </source>
</evidence>
<feature type="region of interest" description="Disordered" evidence="1">
    <location>
        <begin position="767"/>
        <end position="787"/>
    </location>
</feature>
<dbReference type="PANTHER" id="PTHR23509">
    <property type="entry name" value="PA-PL1 PHOSPHOLIPASE FAMILY"/>
    <property type="match status" value="1"/>
</dbReference>
<reference evidence="3" key="1">
    <citation type="submission" date="2020-04" db="EMBL/GenBank/DDBJ databases">
        <title>Analysis of mating type loci in Filobasidium floriforme.</title>
        <authorList>
            <person name="Nowrousian M."/>
        </authorList>
    </citation>
    <scope>NUCLEOTIDE SEQUENCE</scope>
    <source>
        <strain evidence="3">CBS 6242</strain>
    </source>
</reference>
<feature type="compositionally biased region" description="Acidic residues" evidence="1">
    <location>
        <begin position="154"/>
        <end position="163"/>
    </location>
</feature>
<sequence>MPPKLSGSALEIDEEDCRIPPKLDFRWSHSGSSHLSLLSTPLTQTKTITYAAFSVLENENLEAAFNALKPAEREAALRKMGEWKEDKKEEPTATASSGSTDKDRKGEKREYKEGEVLVGDMSDMDRNVGRRPSATPSMDADKYPDPDSQPIEPIPDDTPEEEDYDKIKGVPVAQDGLFEVDLTTMSLFPVFWAHTGARVPVIRATWFLEDETKPCSWELAEELEKGYQEIKPWLPSYPQELQKAIEQGASAEEKLKYPMPAKFNVGTSVVYQNKECGQFVQSGMGSYLNKLFWTSFRSKPGGITVYRGYSAALRGSGHEKKLSVSAPGSRRGSTSSRRGSTSSNISAGNEDKKDKDKDKEAEPKDKPKEKTKAKSGLRKSLDFAIGSAGLKKSQPAPGNNEVKSDLLVPPPQPRPNRQVSQIMEESLNGQGETYQKKKPQVKDALDEEQIPMTADEDDAEECTDLILVIHGIGQQLATTYEGFNFVYATNMLRQVMKQQSANPALASIIRDRRVQILPIQWRASLQLAERGDEDVQHGLDNRFTMSDITLPKIPAIRQITNSVLLDVPLFMSQHRQSMIEAVCVQANKAYRMWCARNPGFDSKGRVHIIGHSLGSALAAHILSNQPTQMPPIADLPKVVKDDAKTQFIFNTSNLFLCGSPLGIFLHIDQAQIIPRKGRERTMHSPPDEALDRAGRFGCMAVDSLYNICHYSDPVAYTLTATVDSEIARDRPPLPITSVTSPFYATVTDPIRDLGKYFDGIPFITSSSSGSGTPNKGNKDAGGAPGTELQRKPIMVRLPSGIEMMGPAGEERLQGSRGERRLNALNPHGNIDFMLPSAGMSEYLDALTSHGAYWSDPSFGAFMLAEIYSTKLDLLRTGMGLARQHGVGIVGAEDTV</sequence>
<dbReference type="GO" id="GO:0046872">
    <property type="term" value="F:metal ion binding"/>
    <property type="evidence" value="ECO:0007669"/>
    <property type="project" value="InterPro"/>
</dbReference>
<dbReference type="PANTHER" id="PTHR23509:SF6">
    <property type="entry name" value="PHOSPHOLIPASE C1020.13C-RELATED"/>
    <property type="match status" value="1"/>
</dbReference>
<feature type="compositionally biased region" description="Low complexity" evidence="1">
    <location>
        <begin position="328"/>
        <end position="343"/>
    </location>
</feature>
<evidence type="ECO:0000313" key="4">
    <source>
        <dbReference type="Proteomes" id="UP000812966"/>
    </source>
</evidence>